<dbReference type="SUPFAM" id="SSF56672">
    <property type="entry name" value="DNA/RNA polymerases"/>
    <property type="match status" value="1"/>
</dbReference>
<evidence type="ECO:0000313" key="2">
    <source>
        <dbReference type="Proteomes" id="UP000265520"/>
    </source>
</evidence>
<sequence length="118" mass="13114">MVVKNDNESEHDQDLGDILASVIKYNMRLNPAKCSFGVQAGKFLGFMLTNRGIEANPEKCQAIIDMRSPNSVKEVQQLTGRIVALSRFLSCAGEKAFHFFVTLSEILAHHGQMLCVML</sequence>
<reference evidence="1 2" key="1">
    <citation type="journal article" date="2018" name="Front. Plant Sci.">
        <title>Red Clover (Trifolium pratense) and Zigzag Clover (T. medium) - A Picture of Genomic Similarities and Differences.</title>
        <authorList>
            <person name="Dluhosova J."/>
            <person name="Istvanek J."/>
            <person name="Nedelnik J."/>
            <person name="Repkova J."/>
        </authorList>
    </citation>
    <scope>NUCLEOTIDE SEQUENCE [LARGE SCALE GENOMIC DNA]</scope>
    <source>
        <strain evidence="2">cv. 10/8</strain>
        <tissue evidence="1">Leaf</tissue>
    </source>
</reference>
<dbReference type="Proteomes" id="UP000265520">
    <property type="component" value="Unassembled WGS sequence"/>
</dbReference>
<name>A0A392QTY2_9FABA</name>
<proteinExistence type="predicted"/>
<dbReference type="PANTHER" id="PTHR37984:SF9">
    <property type="entry name" value="INTEGRASE CATALYTIC DOMAIN-CONTAINING PROTEIN"/>
    <property type="match status" value="1"/>
</dbReference>
<dbReference type="EMBL" id="LXQA010158555">
    <property type="protein sequence ID" value="MCI27304.1"/>
    <property type="molecule type" value="Genomic_DNA"/>
</dbReference>
<dbReference type="AlphaFoldDB" id="A0A392QTY2"/>
<organism evidence="1 2">
    <name type="scientific">Trifolium medium</name>
    <dbReference type="NCBI Taxonomy" id="97028"/>
    <lineage>
        <taxon>Eukaryota</taxon>
        <taxon>Viridiplantae</taxon>
        <taxon>Streptophyta</taxon>
        <taxon>Embryophyta</taxon>
        <taxon>Tracheophyta</taxon>
        <taxon>Spermatophyta</taxon>
        <taxon>Magnoliopsida</taxon>
        <taxon>eudicotyledons</taxon>
        <taxon>Gunneridae</taxon>
        <taxon>Pentapetalae</taxon>
        <taxon>rosids</taxon>
        <taxon>fabids</taxon>
        <taxon>Fabales</taxon>
        <taxon>Fabaceae</taxon>
        <taxon>Papilionoideae</taxon>
        <taxon>50 kb inversion clade</taxon>
        <taxon>NPAAA clade</taxon>
        <taxon>Hologalegina</taxon>
        <taxon>IRL clade</taxon>
        <taxon>Trifolieae</taxon>
        <taxon>Trifolium</taxon>
    </lineage>
</organism>
<dbReference type="InterPro" id="IPR043502">
    <property type="entry name" value="DNA/RNA_pol_sf"/>
</dbReference>
<dbReference type="PANTHER" id="PTHR37984">
    <property type="entry name" value="PROTEIN CBG26694"/>
    <property type="match status" value="1"/>
</dbReference>
<accession>A0A392QTY2</accession>
<dbReference type="Gene3D" id="3.30.70.270">
    <property type="match status" value="1"/>
</dbReference>
<dbReference type="InterPro" id="IPR043128">
    <property type="entry name" value="Rev_trsase/Diguanyl_cyclase"/>
</dbReference>
<evidence type="ECO:0008006" key="3">
    <source>
        <dbReference type="Google" id="ProtNLM"/>
    </source>
</evidence>
<comment type="caution">
    <text evidence="1">The sequence shown here is derived from an EMBL/GenBank/DDBJ whole genome shotgun (WGS) entry which is preliminary data.</text>
</comment>
<dbReference type="InterPro" id="IPR050951">
    <property type="entry name" value="Retrovirus_Pol_polyprotein"/>
</dbReference>
<keyword evidence="2" id="KW-1185">Reference proteome</keyword>
<evidence type="ECO:0000313" key="1">
    <source>
        <dbReference type="EMBL" id="MCI27304.1"/>
    </source>
</evidence>
<protein>
    <recommendedName>
        <fullName evidence="3">Gag-pol polyprotein</fullName>
    </recommendedName>
</protein>